<proteinExistence type="predicted"/>
<organism evidence="1">
    <name type="scientific">Siphoviridae sp. ctFBb37</name>
    <dbReference type="NCBI Taxonomy" id="2827565"/>
    <lineage>
        <taxon>Viruses</taxon>
        <taxon>Duplodnaviria</taxon>
        <taxon>Heunggongvirae</taxon>
        <taxon>Uroviricota</taxon>
        <taxon>Caudoviricetes</taxon>
    </lineage>
</organism>
<accession>A0A8S5RSQ1</accession>
<reference evidence="1" key="1">
    <citation type="journal article" date="2021" name="Proc. Natl. Acad. Sci. U.S.A.">
        <title>A Catalog of Tens of Thousands of Viruses from Human Metagenomes Reveals Hidden Associations with Chronic Diseases.</title>
        <authorList>
            <person name="Tisza M.J."/>
            <person name="Buck C.B."/>
        </authorList>
    </citation>
    <scope>NUCLEOTIDE SEQUENCE</scope>
    <source>
        <strain evidence="1">CtFBb37</strain>
    </source>
</reference>
<dbReference type="EMBL" id="BK057796">
    <property type="protein sequence ID" value="DAE92297.1"/>
    <property type="molecule type" value="Genomic_DNA"/>
</dbReference>
<evidence type="ECO:0000313" key="1">
    <source>
        <dbReference type="EMBL" id="DAE92297.1"/>
    </source>
</evidence>
<name>A0A8S5RSQ1_9CAUD</name>
<sequence length="39" mass="4379">MRDLTEVCGYFGVGNCKIPLYPASVTNWLLTNYTAAIPW</sequence>
<protein>
    <submittedName>
        <fullName evidence="1">Uncharacterized protein</fullName>
    </submittedName>
</protein>